<accession>A0AAW9DUJ0</accession>
<dbReference type="CDD" id="cd03801">
    <property type="entry name" value="GT4_PimA-like"/>
    <property type="match status" value="1"/>
</dbReference>
<dbReference type="EC" id="2.4.-.-" evidence="3"/>
<reference evidence="3 4" key="1">
    <citation type="submission" date="2023-11" db="EMBL/GenBank/DDBJ databases">
        <title>MicrobeMod: A computational toolkit for identifying prokaryotic methylation and restriction-modification with nanopore sequencing.</title>
        <authorList>
            <person name="Crits-Christoph A."/>
            <person name="Kang S.C."/>
            <person name="Lee H."/>
            <person name="Ostrov N."/>
        </authorList>
    </citation>
    <scope>NUCLEOTIDE SEQUENCE [LARGE SCALE GENOMIC DNA]</scope>
    <source>
        <strain evidence="3 4">DSMZ 700</strain>
    </source>
</reference>
<dbReference type="PANTHER" id="PTHR12526:SF630">
    <property type="entry name" value="GLYCOSYLTRANSFERASE"/>
    <property type="match status" value="1"/>
</dbReference>
<comment type="caution">
    <text evidence="3">The sequence shown here is derived from an EMBL/GenBank/DDBJ whole genome shotgun (WGS) entry which is preliminary data.</text>
</comment>
<proteinExistence type="predicted"/>
<keyword evidence="3" id="KW-0328">Glycosyltransferase</keyword>
<dbReference type="Proteomes" id="UP001279553">
    <property type="component" value="Unassembled WGS sequence"/>
</dbReference>
<dbReference type="InterPro" id="IPR028098">
    <property type="entry name" value="Glyco_trans_4-like_N"/>
</dbReference>
<sequence length="359" mass="37944">MNGGYRRGGIAMVLPAREGFAPDRAGAIAMVVRRLALAADAVVIGAALTPVFSGIAYAPVRARGTLGYALGVIACVRRSSPSVIEVHQQPRLALILARLMPDARVMLVLHNDPKTMRGLRSPRQRRRTLARLHRVICVSAFLRDRYAASLADTTRLAILPNPLTLAELPETTLPRRPEILFAGRIVEPKGVADFIAACAIALPTLPGWSVRIIGGDRFGPASPETAYVSAMRHAAAAAGVRFDGYRPHADVLTAMAQAAIVVVPSRWAEPFGLTALEAMASGAALIASNIGGLPEVTGSAGLLTPPGDIPALVAAITSLARDEPRRTNLAAAGRTRALKFDTPRIAALLQELRDAETPV</sequence>
<name>A0AAW9DUJ0_ACIAO</name>
<dbReference type="GO" id="GO:0016757">
    <property type="term" value="F:glycosyltransferase activity"/>
    <property type="evidence" value="ECO:0007669"/>
    <property type="project" value="UniProtKB-KW"/>
</dbReference>
<evidence type="ECO:0000313" key="4">
    <source>
        <dbReference type="Proteomes" id="UP001279553"/>
    </source>
</evidence>
<dbReference type="Gene3D" id="3.40.50.2000">
    <property type="entry name" value="Glycogen Phosphorylase B"/>
    <property type="match status" value="2"/>
</dbReference>
<dbReference type="InterPro" id="IPR001296">
    <property type="entry name" value="Glyco_trans_1"/>
</dbReference>
<keyword evidence="3" id="KW-0808">Transferase</keyword>
<evidence type="ECO:0000259" key="2">
    <source>
        <dbReference type="Pfam" id="PF13439"/>
    </source>
</evidence>
<protein>
    <submittedName>
        <fullName evidence="3">Glycosyltransferase family 4 protein</fullName>
        <ecNumber evidence="3">2.4.-.-</ecNumber>
    </submittedName>
</protein>
<feature type="domain" description="Glycosyl transferase family 1" evidence="1">
    <location>
        <begin position="175"/>
        <end position="335"/>
    </location>
</feature>
<dbReference type="Pfam" id="PF13439">
    <property type="entry name" value="Glyco_transf_4"/>
    <property type="match status" value="1"/>
</dbReference>
<dbReference type="EMBL" id="JAWXYB010000018">
    <property type="protein sequence ID" value="MDX5931820.1"/>
    <property type="molecule type" value="Genomic_DNA"/>
</dbReference>
<keyword evidence="4" id="KW-1185">Reference proteome</keyword>
<gene>
    <name evidence="3" type="ORF">SIL87_13710</name>
</gene>
<evidence type="ECO:0000259" key="1">
    <source>
        <dbReference type="Pfam" id="PF00534"/>
    </source>
</evidence>
<dbReference type="SUPFAM" id="SSF53756">
    <property type="entry name" value="UDP-Glycosyltransferase/glycogen phosphorylase"/>
    <property type="match status" value="1"/>
</dbReference>
<dbReference type="PANTHER" id="PTHR12526">
    <property type="entry name" value="GLYCOSYLTRANSFERASE"/>
    <property type="match status" value="1"/>
</dbReference>
<organism evidence="3 4">
    <name type="scientific">Acidiphilium acidophilum</name>
    <name type="common">Thiobacillus acidophilus</name>
    <dbReference type="NCBI Taxonomy" id="76588"/>
    <lineage>
        <taxon>Bacteria</taxon>
        <taxon>Pseudomonadati</taxon>
        <taxon>Pseudomonadota</taxon>
        <taxon>Alphaproteobacteria</taxon>
        <taxon>Acetobacterales</taxon>
        <taxon>Acidocellaceae</taxon>
        <taxon>Acidiphilium</taxon>
    </lineage>
</organism>
<dbReference type="Pfam" id="PF00534">
    <property type="entry name" value="Glycos_transf_1"/>
    <property type="match status" value="1"/>
</dbReference>
<evidence type="ECO:0000313" key="3">
    <source>
        <dbReference type="EMBL" id="MDX5931820.1"/>
    </source>
</evidence>
<dbReference type="AlphaFoldDB" id="A0AAW9DUJ0"/>
<feature type="domain" description="Glycosyltransferase subfamily 4-like N-terminal" evidence="2">
    <location>
        <begin position="59"/>
        <end position="163"/>
    </location>
</feature>